<dbReference type="PANTHER" id="PTHR11439:SF483">
    <property type="entry name" value="PEPTIDE SYNTHASE GLIP-LIKE, PUTATIVE (AFU_ORTHOLOGUE AFUA_3G12920)-RELATED"/>
    <property type="match status" value="1"/>
</dbReference>
<dbReference type="EMBL" id="JARYMX010000006">
    <property type="protein sequence ID" value="KAJ9544573.1"/>
    <property type="molecule type" value="Genomic_DNA"/>
</dbReference>
<keyword evidence="2" id="KW-1185">Reference proteome</keyword>
<dbReference type="PANTHER" id="PTHR11439">
    <property type="entry name" value="GAG-POL-RELATED RETROTRANSPOSON"/>
    <property type="match status" value="1"/>
</dbReference>
<organism evidence="1 2">
    <name type="scientific">Centaurea solstitialis</name>
    <name type="common">yellow star-thistle</name>
    <dbReference type="NCBI Taxonomy" id="347529"/>
    <lineage>
        <taxon>Eukaryota</taxon>
        <taxon>Viridiplantae</taxon>
        <taxon>Streptophyta</taxon>
        <taxon>Embryophyta</taxon>
        <taxon>Tracheophyta</taxon>
        <taxon>Spermatophyta</taxon>
        <taxon>Magnoliopsida</taxon>
        <taxon>eudicotyledons</taxon>
        <taxon>Gunneridae</taxon>
        <taxon>Pentapetalae</taxon>
        <taxon>asterids</taxon>
        <taxon>campanulids</taxon>
        <taxon>Asterales</taxon>
        <taxon>Asteraceae</taxon>
        <taxon>Carduoideae</taxon>
        <taxon>Cardueae</taxon>
        <taxon>Centaureinae</taxon>
        <taxon>Centaurea</taxon>
    </lineage>
</organism>
<evidence type="ECO:0000313" key="2">
    <source>
        <dbReference type="Proteomes" id="UP001172457"/>
    </source>
</evidence>
<sequence>MSMMGELTYYLGLQIKQSEKGKYVSNTLKKLDLVSCTPMKTQMEPLLKLDIDANEKSIDTPLYRGMIGSLLYLIASRPDIIYSTCLCARYQSDPKESHLSIVKMLVYVLFNVKVMIKDFLRVTHQKLIDQSSRQVQQNFCKT</sequence>
<proteinExistence type="predicted"/>
<protein>
    <recommendedName>
        <fullName evidence="3">Reverse transcriptase</fullName>
    </recommendedName>
</protein>
<dbReference type="Proteomes" id="UP001172457">
    <property type="component" value="Chromosome 6"/>
</dbReference>
<evidence type="ECO:0008006" key="3">
    <source>
        <dbReference type="Google" id="ProtNLM"/>
    </source>
</evidence>
<comment type="caution">
    <text evidence="1">The sequence shown here is derived from an EMBL/GenBank/DDBJ whole genome shotgun (WGS) entry which is preliminary data.</text>
</comment>
<gene>
    <name evidence="1" type="ORF">OSB04_024280</name>
</gene>
<reference evidence="1" key="1">
    <citation type="submission" date="2023-03" db="EMBL/GenBank/DDBJ databases">
        <title>Chromosome-scale reference genome and RAD-based genetic map of yellow starthistle (Centaurea solstitialis) reveal putative structural variation and QTLs associated with invader traits.</title>
        <authorList>
            <person name="Reatini B."/>
            <person name="Cang F.A."/>
            <person name="Jiang Q."/>
            <person name="Mckibben M.T.W."/>
            <person name="Barker M.S."/>
            <person name="Rieseberg L.H."/>
            <person name="Dlugosch K.M."/>
        </authorList>
    </citation>
    <scope>NUCLEOTIDE SEQUENCE</scope>
    <source>
        <strain evidence="1">CAN-66</strain>
        <tissue evidence="1">Leaf</tissue>
    </source>
</reference>
<accession>A0AA38SLF6</accession>
<evidence type="ECO:0000313" key="1">
    <source>
        <dbReference type="EMBL" id="KAJ9544573.1"/>
    </source>
</evidence>
<dbReference type="AlphaFoldDB" id="A0AA38SLF6"/>
<name>A0AA38SLF6_9ASTR</name>